<dbReference type="RefSeq" id="WP_377493950.1">
    <property type="nucleotide sequence ID" value="NZ_JBHMDO010000021.1"/>
</dbReference>
<comment type="caution">
    <text evidence="1">The sequence shown here is derived from an EMBL/GenBank/DDBJ whole genome shotgun (WGS) entry which is preliminary data.</text>
</comment>
<gene>
    <name evidence="1" type="ORF">ACFFSY_11515</name>
</gene>
<proteinExistence type="predicted"/>
<name>A0ABV5KR20_9BACL</name>
<evidence type="ECO:0008006" key="3">
    <source>
        <dbReference type="Google" id="ProtNLM"/>
    </source>
</evidence>
<sequence length="227" mass="24845">MTRIDMAVQNNIDWCATVCELYGVAHTAEGQLWGTVAPAPPFYPDLITATSGATTDDVKQWLASRNVNSLKDSYANLDMTPLGFKLLFEAQWITHNPPLSARHATADEPQWTIVASEHELAQWAAASEMPHLMKPALLQRQDVKVFMREADGEVFGFIANVSEGAVGISNVFETANLGRNTLWPSIAGAASAQFPELPLVGYEHGETLDAALRAGWTTIGPLRVWIR</sequence>
<evidence type="ECO:0000313" key="1">
    <source>
        <dbReference type="EMBL" id="MFB9326542.1"/>
    </source>
</evidence>
<organism evidence="1 2">
    <name type="scientific">Paenibacillus aurantiacus</name>
    <dbReference type="NCBI Taxonomy" id="1936118"/>
    <lineage>
        <taxon>Bacteria</taxon>
        <taxon>Bacillati</taxon>
        <taxon>Bacillota</taxon>
        <taxon>Bacilli</taxon>
        <taxon>Bacillales</taxon>
        <taxon>Paenibacillaceae</taxon>
        <taxon>Paenibacillus</taxon>
    </lineage>
</organism>
<dbReference type="Proteomes" id="UP001589747">
    <property type="component" value="Unassembled WGS sequence"/>
</dbReference>
<dbReference type="EMBL" id="JBHMDO010000021">
    <property type="protein sequence ID" value="MFB9326542.1"/>
    <property type="molecule type" value="Genomic_DNA"/>
</dbReference>
<evidence type="ECO:0000313" key="2">
    <source>
        <dbReference type="Proteomes" id="UP001589747"/>
    </source>
</evidence>
<protein>
    <recommendedName>
        <fullName evidence="3">GNAT family N-acetyltransferase</fullName>
    </recommendedName>
</protein>
<accession>A0ABV5KR20</accession>
<reference evidence="1 2" key="1">
    <citation type="submission" date="2024-09" db="EMBL/GenBank/DDBJ databases">
        <authorList>
            <person name="Sun Q."/>
            <person name="Mori K."/>
        </authorList>
    </citation>
    <scope>NUCLEOTIDE SEQUENCE [LARGE SCALE GENOMIC DNA]</scope>
    <source>
        <strain evidence="1 2">TISTR 2452</strain>
    </source>
</reference>
<keyword evidence="2" id="KW-1185">Reference proteome</keyword>